<proteinExistence type="predicted"/>
<gene>
    <name evidence="1" type="ORF">K0O23_13135</name>
</gene>
<evidence type="ECO:0000313" key="2">
    <source>
        <dbReference type="Proteomes" id="UP000813018"/>
    </source>
</evidence>
<protein>
    <submittedName>
        <fullName evidence="1">Ig domain-containing protein</fullName>
    </submittedName>
</protein>
<comment type="caution">
    <text evidence="1">The sequence shown here is derived from an EMBL/GenBank/DDBJ whole genome shotgun (WGS) entry which is preliminary data.</text>
</comment>
<dbReference type="RefSeq" id="WP_219877886.1">
    <property type="nucleotide sequence ID" value="NZ_JAHYXK010000010.1"/>
</dbReference>
<evidence type="ECO:0000313" key="1">
    <source>
        <dbReference type="EMBL" id="MBW7468013.1"/>
    </source>
</evidence>
<reference evidence="1 2" key="1">
    <citation type="journal article" date="2016" name="Int. J. Syst. Evol. Microbiol.">
        <title>Pontibacter aydingkolensis sp. nov., isolated from soil of a salt lake.</title>
        <authorList>
            <person name="Osman G."/>
            <person name="Zhang T."/>
            <person name="Lou K."/>
            <person name="Gao Y."/>
            <person name="Chang W."/>
            <person name="Lin Q."/>
            <person name="Yang H.M."/>
            <person name="Huo X.D."/>
            <person name="Wang N."/>
        </authorList>
    </citation>
    <scope>NUCLEOTIDE SEQUENCE [LARGE SCALE GENOMIC DNA]</scope>
    <source>
        <strain evidence="1 2">KACC 19255</strain>
    </source>
</reference>
<dbReference type="Pfam" id="PF05345">
    <property type="entry name" value="He_PIG"/>
    <property type="match status" value="1"/>
</dbReference>
<accession>A0ABS7CW66</accession>
<dbReference type="EMBL" id="JAHYXK010000010">
    <property type="protein sequence ID" value="MBW7468013.1"/>
    <property type="molecule type" value="Genomic_DNA"/>
</dbReference>
<keyword evidence="2" id="KW-1185">Reference proteome</keyword>
<dbReference type="Proteomes" id="UP000813018">
    <property type="component" value="Unassembled WGS sequence"/>
</dbReference>
<sequence length="126" mass="13452">MAKEQDNGVTSAKLVPGFTLPPGTTINLTNGVITVSNPSVLVAGTYTFQVDLVDGNGFTTRVPVTLRFLTNGPVSDPLPIELLYFRGNLAQGVPSLEWATATVKGNVRFEIERSTDAKNFVKVGTL</sequence>
<organism evidence="1 2">
    <name type="scientific">Pontibacter aydingkolensis</name>
    <dbReference type="NCBI Taxonomy" id="1911536"/>
    <lineage>
        <taxon>Bacteria</taxon>
        <taxon>Pseudomonadati</taxon>
        <taxon>Bacteroidota</taxon>
        <taxon>Cytophagia</taxon>
        <taxon>Cytophagales</taxon>
        <taxon>Hymenobacteraceae</taxon>
        <taxon>Pontibacter</taxon>
    </lineage>
</organism>
<name>A0ABS7CW66_9BACT</name>